<feature type="transmembrane region" description="Helical" evidence="6">
    <location>
        <begin position="235"/>
        <end position="258"/>
    </location>
</feature>
<dbReference type="EMBL" id="JAUPEV010000003">
    <property type="protein sequence ID" value="MDO7252810.1"/>
    <property type="molecule type" value="Genomic_DNA"/>
</dbReference>
<feature type="transmembrane region" description="Helical" evidence="6">
    <location>
        <begin position="37"/>
        <end position="59"/>
    </location>
</feature>
<dbReference type="Proteomes" id="UP001177258">
    <property type="component" value="Unassembled WGS sequence"/>
</dbReference>
<gene>
    <name evidence="7" type="ORF">Q5I04_02640</name>
    <name evidence="8" type="ORF">Q5I06_03570</name>
</gene>
<dbReference type="EMBL" id="JAUYZK010000004">
    <property type="protein sequence ID" value="MDP2538853.1"/>
    <property type="molecule type" value="Genomic_DNA"/>
</dbReference>
<feature type="transmembrane region" description="Helical" evidence="6">
    <location>
        <begin position="203"/>
        <end position="223"/>
    </location>
</feature>
<evidence type="ECO:0000313" key="7">
    <source>
        <dbReference type="EMBL" id="MDO7252810.1"/>
    </source>
</evidence>
<accession>A0AA90T4Y3</accession>
<dbReference type="PANTHER" id="PTHR30213">
    <property type="entry name" value="INNER MEMBRANE PROTEIN YHJD"/>
    <property type="match status" value="1"/>
</dbReference>
<dbReference type="RefSeq" id="WP_305516760.1">
    <property type="nucleotide sequence ID" value="NZ_JAUPEV010000003.1"/>
</dbReference>
<dbReference type="Proteomes" id="UP001240777">
    <property type="component" value="Unassembled WGS sequence"/>
</dbReference>
<dbReference type="PANTHER" id="PTHR30213:SF0">
    <property type="entry name" value="UPF0761 MEMBRANE PROTEIN YIHY"/>
    <property type="match status" value="1"/>
</dbReference>
<evidence type="ECO:0000313" key="9">
    <source>
        <dbReference type="Proteomes" id="UP001177258"/>
    </source>
</evidence>
<organism evidence="8 9">
    <name type="scientific">Helicobacter cappadocius</name>
    <dbReference type="NCBI Taxonomy" id="3063998"/>
    <lineage>
        <taxon>Bacteria</taxon>
        <taxon>Pseudomonadati</taxon>
        <taxon>Campylobacterota</taxon>
        <taxon>Epsilonproteobacteria</taxon>
        <taxon>Campylobacterales</taxon>
        <taxon>Helicobacteraceae</taxon>
        <taxon>Helicobacter</taxon>
    </lineage>
</organism>
<reference evidence="8 10" key="1">
    <citation type="submission" date="2023-07" db="EMBL/GenBank/DDBJ databases">
        <title>Unpublished Manusciprt.</title>
        <authorList>
            <person name="Aydin F."/>
            <person name="Tarhane S."/>
            <person name="Saticioglu I.B."/>
            <person name="Karakaya E."/>
            <person name="Abay S."/>
            <person name="Guran O."/>
            <person name="Bozkurt E."/>
            <person name="Uzum N."/>
            <person name="Olgun K."/>
            <person name="Jablonski D."/>
        </authorList>
    </citation>
    <scope>NUCLEOTIDE SEQUENCE</scope>
    <source>
        <strain evidence="10">faydin-H75</strain>
        <strain evidence="8">Faydin-H76</strain>
    </source>
</reference>
<feature type="transmembrane region" description="Helical" evidence="6">
    <location>
        <begin position="137"/>
        <end position="159"/>
    </location>
</feature>
<reference evidence="7" key="2">
    <citation type="submission" date="2023-07" db="EMBL/GenBank/DDBJ databases">
        <authorList>
            <person name="Aydin F."/>
            <person name="Tarhane S."/>
            <person name="Saticioglu I.B."/>
            <person name="Karakaya E."/>
            <person name="Abay S."/>
            <person name="Guran O."/>
            <person name="Bozkurt E."/>
            <person name="Uzum N."/>
            <person name="Olgun K."/>
            <person name="Jablonski D."/>
        </authorList>
    </citation>
    <scope>NUCLEOTIDE SEQUENCE</scope>
    <source>
        <strain evidence="7">Faydin-H75</strain>
    </source>
</reference>
<feature type="transmembrane region" description="Helical" evidence="6">
    <location>
        <begin position="99"/>
        <end position="116"/>
    </location>
</feature>
<evidence type="ECO:0000256" key="1">
    <source>
        <dbReference type="ARBA" id="ARBA00004651"/>
    </source>
</evidence>
<comment type="caution">
    <text evidence="8">The sequence shown here is derived from an EMBL/GenBank/DDBJ whole genome shotgun (WGS) entry which is preliminary data.</text>
</comment>
<feature type="transmembrane region" description="Helical" evidence="6">
    <location>
        <begin position="171"/>
        <end position="191"/>
    </location>
</feature>
<reference evidence="7 9" key="3">
    <citation type="journal article" date="2024" name="Syst. Appl. Microbiol.">
        <title>Helicobacter cappadocius sp. nov., from lizards: The first psychrotrophic Helicobacter species.</title>
        <authorList>
            <person name="Aydin F."/>
            <person name="Tarhane S."/>
            <person name="Karakaya E."/>
            <person name="Abay S."/>
            <person name="Kayman T."/>
            <person name="Guran O."/>
            <person name="Bozkurt E."/>
            <person name="Uzum N."/>
            <person name="Avci A."/>
            <person name="Olgun K."/>
            <person name="Jablonski D."/>
            <person name="Guran C."/>
            <person name="Burcin Saticioglu I."/>
        </authorList>
    </citation>
    <scope>NUCLEOTIDE SEQUENCE [LARGE SCALE GENOMIC DNA]</scope>
    <source>
        <strain evidence="7">Faydin-H75</strain>
        <strain evidence="9">faydin-H76</strain>
    </source>
</reference>
<evidence type="ECO:0000313" key="10">
    <source>
        <dbReference type="Proteomes" id="UP001240777"/>
    </source>
</evidence>
<dbReference type="PIRSF" id="PIRSF035875">
    <property type="entry name" value="RNase_BN"/>
    <property type="match status" value="1"/>
</dbReference>
<evidence type="ECO:0000256" key="6">
    <source>
        <dbReference type="SAM" id="Phobius"/>
    </source>
</evidence>
<evidence type="ECO:0000313" key="8">
    <source>
        <dbReference type="EMBL" id="MDP2538853.1"/>
    </source>
</evidence>
<dbReference type="InterPro" id="IPR017039">
    <property type="entry name" value="Virul_fac_BrkB"/>
</dbReference>
<dbReference type="AlphaFoldDB" id="A0AA90T4Y3"/>
<keyword evidence="5 6" id="KW-0472">Membrane</keyword>
<evidence type="ECO:0000256" key="3">
    <source>
        <dbReference type="ARBA" id="ARBA00022692"/>
    </source>
</evidence>
<sequence>MKFAVIRNFSIVFKDKIKEVVNFLTHEQAMFYYASSLSFYTVFAMIPLLLILFSIVLKFPNFQNKFNEFKALILSNILPDYTGVIVSFFDTFVQNSSKIGTIGFVYVLFTSLMFFRNYEFITSKVFNSKPRRFFESLIVYLVMMAVFPAGISILIYFSAEVQGVFKNKQNISIFANVLAWLATCLLFLILFKISANKRLNKKLLLLTSCLSASLWYFLKWAFVYYVSYNKTYPTLYGSVSVLLILMLWVYISWLVLLFGMRIYEALISDFGKKRESLSFKYKV</sequence>
<dbReference type="Pfam" id="PF03631">
    <property type="entry name" value="Virul_fac_BrkB"/>
    <property type="match status" value="1"/>
</dbReference>
<name>A0AA90T4Y3_9HELI</name>
<comment type="subcellular location">
    <subcellularLocation>
        <location evidence="1">Cell membrane</location>
        <topology evidence="1">Multi-pass membrane protein</topology>
    </subcellularLocation>
</comment>
<keyword evidence="10" id="KW-1185">Reference proteome</keyword>
<proteinExistence type="predicted"/>
<evidence type="ECO:0000256" key="5">
    <source>
        <dbReference type="ARBA" id="ARBA00023136"/>
    </source>
</evidence>
<feature type="transmembrane region" description="Helical" evidence="6">
    <location>
        <begin position="71"/>
        <end position="93"/>
    </location>
</feature>
<keyword evidence="3 6" id="KW-0812">Transmembrane</keyword>
<evidence type="ECO:0000256" key="2">
    <source>
        <dbReference type="ARBA" id="ARBA00022475"/>
    </source>
</evidence>
<dbReference type="NCBIfam" id="TIGR00765">
    <property type="entry name" value="yihY_not_rbn"/>
    <property type="match status" value="1"/>
</dbReference>
<protein>
    <submittedName>
        <fullName evidence="8">YihY family inner membrane protein</fullName>
    </submittedName>
</protein>
<dbReference type="GO" id="GO:0005886">
    <property type="term" value="C:plasma membrane"/>
    <property type="evidence" value="ECO:0007669"/>
    <property type="project" value="UniProtKB-SubCell"/>
</dbReference>
<evidence type="ECO:0000256" key="4">
    <source>
        <dbReference type="ARBA" id="ARBA00022989"/>
    </source>
</evidence>
<keyword evidence="2" id="KW-1003">Cell membrane</keyword>
<keyword evidence="4 6" id="KW-1133">Transmembrane helix</keyword>